<keyword evidence="1" id="KW-0732">Signal</keyword>
<feature type="chain" id="PRO_5039286397" description="Ricin B lectin domain-containing protein" evidence="1">
    <location>
        <begin position="33"/>
        <end position="327"/>
    </location>
</feature>
<feature type="signal peptide" evidence="1">
    <location>
        <begin position="1"/>
        <end position="32"/>
    </location>
</feature>
<dbReference type="HOGENOM" id="CLU_798516_0_0_11"/>
<evidence type="ECO:0000256" key="1">
    <source>
        <dbReference type="SAM" id="SignalP"/>
    </source>
</evidence>
<evidence type="ECO:0000313" key="2">
    <source>
        <dbReference type="EMBL" id="CCM63634.1"/>
    </source>
</evidence>
<dbReference type="AlphaFoldDB" id="R4YYH8"/>
<organism evidence="2 3">
    <name type="scientific">Candidatus Neomicrothrix parvicella RN1</name>
    <dbReference type="NCBI Taxonomy" id="1229780"/>
    <lineage>
        <taxon>Bacteria</taxon>
        <taxon>Bacillati</taxon>
        <taxon>Actinomycetota</taxon>
        <taxon>Acidimicrobiia</taxon>
        <taxon>Acidimicrobiales</taxon>
        <taxon>Microthrixaceae</taxon>
        <taxon>Candidatus Neomicrothrix</taxon>
    </lineage>
</organism>
<comment type="caution">
    <text evidence="2">The sequence shown here is derived from an EMBL/GenBank/DDBJ whole genome shotgun (WGS) entry which is preliminary data.</text>
</comment>
<accession>R4YYH8</accession>
<dbReference type="EMBL" id="CANL01000020">
    <property type="protein sequence ID" value="CCM63634.1"/>
    <property type="molecule type" value="Genomic_DNA"/>
</dbReference>
<sequence>MRRFALHQQTNHRRSLPIALLGVLLMTGVSLAATSTPAGASPGSLSDIDVTAVTMGTNVIAALTVGGTIQVEVVTCTGPACDKHGWTSLGSGFKSVTVQYLTGARVVVIARRDDGATWYKRGNCSGTACSWESWRNLGGAVINVLASNATGCALLAGQTSTKRVYQAQVCGDSVQGWTYTGGQLSEIANDGYRVFGTSASGQMWWYEYGEWRWAGGKVTQPVWGLGYGEMCGLSDGARHLWCVDRYTNEWTYHGGSWRKLDDQKTIGIGQAWDVWTNGQDYDRSSWGGKVNEVAWSEDFELMVGVGSDYHPWYQTTAGGFAGGWRGL</sequence>
<evidence type="ECO:0000313" key="3">
    <source>
        <dbReference type="Proteomes" id="UP000018291"/>
    </source>
</evidence>
<reference evidence="2 3" key="1">
    <citation type="journal article" date="2013" name="ISME J.">
        <title>Metabolic model for the filamentous 'Candidatus Microthrix parvicella' based on genomic and metagenomic analyses.</title>
        <authorList>
            <person name="Jon McIlroy S."/>
            <person name="Kristiansen R."/>
            <person name="Albertsen M."/>
            <person name="Michael Karst S."/>
            <person name="Rossetti S."/>
            <person name="Lund Nielsen J."/>
            <person name="Tandoi V."/>
            <person name="James Seviour R."/>
            <person name="Nielsen P.H."/>
        </authorList>
    </citation>
    <scope>NUCLEOTIDE SEQUENCE [LARGE SCALE GENOMIC DNA]</scope>
    <source>
        <strain evidence="2 3">RN1</strain>
    </source>
</reference>
<keyword evidence="3" id="KW-1185">Reference proteome</keyword>
<gene>
    <name evidence="2" type="ORF">BN381_270005</name>
</gene>
<protein>
    <recommendedName>
        <fullName evidence="4">Ricin B lectin domain-containing protein</fullName>
    </recommendedName>
</protein>
<dbReference type="STRING" id="1229780.BN381_270005"/>
<evidence type="ECO:0008006" key="4">
    <source>
        <dbReference type="Google" id="ProtNLM"/>
    </source>
</evidence>
<dbReference type="Proteomes" id="UP000018291">
    <property type="component" value="Unassembled WGS sequence"/>
</dbReference>
<name>R4YYH8_9ACTN</name>
<proteinExistence type="predicted"/>